<dbReference type="RefSeq" id="WP_187483865.1">
    <property type="nucleotide sequence ID" value="NZ_CP060695.1"/>
</dbReference>
<evidence type="ECO:0000313" key="6">
    <source>
        <dbReference type="Proteomes" id="UP000515808"/>
    </source>
</evidence>
<dbReference type="GO" id="GO:0004764">
    <property type="term" value="F:shikimate 3-dehydrogenase (NADP+) activity"/>
    <property type="evidence" value="ECO:0007669"/>
    <property type="project" value="InterPro"/>
</dbReference>
<keyword evidence="6" id="KW-1185">Reference proteome</keyword>
<organism evidence="5 6">
    <name type="scientific">Polaribacter pectinis</name>
    <dbReference type="NCBI Taxonomy" id="2738844"/>
    <lineage>
        <taxon>Bacteria</taxon>
        <taxon>Pseudomonadati</taxon>
        <taxon>Bacteroidota</taxon>
        <taxon>Flavobacteriia</taxon>
        <taxon>Flavobacteriales</taxon>
        <taxon>Flavobacteriaceae</taxon>
    </lineage>
</organism>
<reference evidence="5 6" key="1">
    <citation type="submission" date="2020-08" db="EMBL/GenBank/DDBJ databases">
        <title>Polaribacter sp. L12M9 isolated from gut of the Korean scallop.</title>
        <authorList>
            <person name="Jeong Y.S."/>
        </authorList>
    </citation>
    <scope>NUCLEOTIDE SEQUENCE [LARGE SCALE GENOMIC DNA]</scope>
    <source>
        <strain evidence="5 6">L12M9</strain>
    </source>
</reference>
<dbReference type="GO" id="GO:0050661">
    <property type="term" value="F:NADP binding"/>
    <property type="evidence" value="ECO:0007669"/>
    <property type="project" value="TreeGrafter"/>
</dbReference>
<keyword evidence="2" id="KW-0560">Oxidoreductase</keyword>
<comment type="pathway">
    <text evidence="1">Metabolic intermediate biosynthesis; chorismate biosynthesis; chorismate from D-erythrose 4-phosphate and phosphoenolpyruvate: step 4/7.</text>
</comment>
<name>A0A7G9LEE5_9FLAO</name>
<dbReference type="Proteomes" id="UP000515808">
    <property type="component" value="Chromosome"/>
</dbReference>
<dbReference type="EMBL" id="CP060695">
    <property type="protein sequence ID" value="QNM86994.1"/>
    <property type="molecule type" value="Genomic_DNA"/>
</dbReference>
<dbReference type="AlphaFoldDB" id="A0A7G9LEE5"/>
<dbReference type="GO" id="GO:0009073">
    <property type="term" value="P:aromatic amino acid family biosynthetic process"/>
    <property type="evidence" value="ECO:0007669"/>
    <property type="project" value="UniProtKB-KW"/>
</dbReference>
<evidence type="ECO:0000313" key="5">
    <source>
        <dbReference type="EMBL" id="QNM86994.1"/>
    </source>
</evidence>
<dbReference type="Gene3D" id="3.40.50.10860">
    <property type="entry name" value="Leucine Dehydrogenase, chain A, domain 1"/>
    <property type="match status" value="1"/>
</dbReference>
<gene>
    <name evidence="5" type="ORF">H9W90_07745</name>
</gene>
<dbReference type="KEGG" id="ppec:H9W90_07745"/>
<proteinExistence type="predicted"/>
<dbReference type="PANTHER" id="PTHR21089:SF1">
    <property type="entry name" value="BIFUNCTIONAL 3-DEHYDROQUINATE DEHYDRATASE_SHIKIMATE DEHYDROGENASE, CHLOROPLASTIC"/>
    <property type="match status" value="1"/>
</dbReference>
<dbReference type="InterPro" id="IPR022893">
    <property type="entry name" value="Shikimate_DH_fam"/>
</dbReference>
<sequence length="250" mass="28983">MEEKRNKLFGLLGKDISYSFSRGYFTEKFKNLELKKHKYVNFDIQQITDFPSIIKNEEFLEGMNVTIPYKEEVITYLDKLDKTAKKIGAVNTIKFTKRGNLKGYNTDVFGFENSIKPFIKKHHKKALILGTGGASKAIAFALKKNDIKFKFVSRKPQRKKEISYADLTEEILEKYQIIINSTPVGTSPDVDKSPNIPYQFITEKHLLFDLIYNPEITTFLAKGKEKGATIKNGYEMLELQAEESWRIWNR</sequence>
<keyword evidence="3" id="KW-0057">Aromatic amino acid biosynthesis</keyword>
<evidence type="ECO:0000259" key="4">
    <source>
        <dbReference type="Pfam" id="PF08501"/>
    </source>
</evidence>
<dbReference type="CDD" id="cd01065">
    <property type="entry name" value="NAD_bind_Shikimate_DH"/>
    <property type="match status" value="1"/>
</dbReference>
<dbReference type="GO" id="GO:0019632">
    <property type="term" value="P:shikimate metabolic process"/>
    <property type="evidence" value="ECO:0007669"/>
    <property type="project" value="TreeGrafter"/>
</dbReference>
<evidence type="ECO:0000256" key="1">
    <source>
        <dbReference type="ARBA" id="ARBA00004871"/>
    </source>
</evidence>
<dbReference type="GO" id="GO:0009423">
    <property type="term" value="P:chorismate biosynthetic process"/>
    <property type="evidence" value="ECO:0007669"/>
    <property type="project" value="TreeGrafter"/>
</dbReference>
<keyword evidence="3" id="KW-0028">Amino-acid biosynthesis</keyword>
<dbReference type="PANTHER" id="PTHR21089">
    <property type="entry name" value="SHIKIMATE DEHYDROGENASE"/>
    <property type="match status" value="1"/>
</dbReference>
<dbReference type="Gene3D" id="3.40.50.720">
    <property type="entry name" value="NAD(P)-binding Rossmann-like Domain"/>
    <property type="match status" value="1"/>
</dbReference>
<accession>A0A7G9LEE5</accession>
<protein>
    <submittedName>
        <fullName evidence="5">Shikimate dehydrogenase</fullName>
    </submittedName>
</protein>
<dbReference type="GO" id="GO:0005829">
    <property type="term" value="C:cytosol"/>
    <property type="evidence" value="ECO:0007669"/>
    <property type="project" value="TreeGrafter"/>
</dbReference>
<dbReference type="SUPFAM" id="SSF51735">
    <property type="entry name" value="NAD(P)-binding Rossmann-fold domains"/>
    <property type="match status" value="1"/>
</dbReference>
<dbReference type="InterPro" id="IPR036291">
    <property type="entry name" value="NAD(P)-bd_dom_sf"/>
</dbReference>
<evidence type="ECO:0000256" key="2">
    <source>
        <dbReference type="ARBA" id="ARBA00023002"/>
    </source>
</evidence>
<dbReference type="Pfam" id="PF08501">
    <property type="entry name" value="Shikimate_dh_N"/>
    <property type="match status" value="1"/>
</dbReference>
<feature type="domain" description="Shikimate dehydrogenase substrate binding N-terminal" evidence="4">
    <location>
        <begin position="11"/>
        <end position="93"/>
    </location>
</feature>
<dbReference type="InterPro" id="IPR013708">
    <property type="entry name" value="Shikimate_DH-bd_N"/>
</dbReference>
<dbReference type="SUPFAM" id="SSF53223">
    <property type="entry name" value="Aminoacid dehydrogenase-like, N-terminal domain"/>
    <property type="match status" value="1"/>
</dbReference>
<evidence type="ECO:0000256" key="3">
    <source>
        <dbReference type="ARBA" id="ARBA00023141"/>
    </source>
</evidence>
<dbReference type="InterPro" id="IPR046346">
    <property type="entry name" value="Aminoacid_DH-like_N_sf"/>
</dbReference>